<keyword evidence="4" id="KW-0282">Flagellum</keyword>
<accession>A0ABX2TJQ1</accession>
<name>A0ABX2TJQ1_9PROT</name>
<evidence type="ECO:0000256" key="2">
    <source>
        <dbReference type="SAM" id="MobiDB-lite"/>
    </source>
</evidence>
<sequence>MVAEATVDEAEPVRVAAPRRLQPAGGPPAPRPNPATAPAATTGFARVCTARNPLLAAASPLLARIAELQARSDLPPPELLEGELRVALARFVETAAAAGCPAPALRAGRFALAATIDDALGAALHRRLSPPGDGGGPDRFFDRLGALLTDPRHHRHALELFHACLSLGFMGRYRDRPGGGAELDRLRGELFRVLRRLDPPSGRALSPAPAPPDRRTGRRPLPVRAIAATVLGAALLGYGALAATLSGRAGTVAERLDALAPEAPVELARTPPPPATAGPALVARLAEALRPEIRARSAEVLAGSDGALVIRVPAAGMFPVDGDAVGARYRAVLDRVGQALAVEAGMIVVVAHMDDLFAPTARFPTPDALTAARAASVVRILESHLPAARLSAVGLGRREPLAPGRDAASRGRNRRIDIRLYPF</sequence>
<dbReference type="PANTHER" id="PTHR38033:SF1">
    <property type="entry name" value="DOTU FAMILY TYPE IV_VI SECRETION SYSTEM PROTEIN"/>
    <property type="match status" value="1"/>
</dbReference>
<feature type="region of interest" description="Disordered" evidence="2">
    <location>
        <begin position="1"/>
        <end position="38"/>
    </location>
</feature>
<dbReference type="PANTHER" id="PTHR38033">
    <property type="entry name" value="MEMBRANE PROTEIN-RELATED"/>
    <property type="match status" value="1"/>
</dbReference>
<protein>
    <submittedName>
        <fullName evidence="4">Flagellar motor protein MotB</fullName>
    </submittedName>
</protein>
<keyword evidence="4" id="KW-0969">Cilium</keyword>
<keyword evidence="5" id="KW-1185">Reference proteome</keyword>
<dbReference type="InterPro" id="IPR036737">
    <property type="entry name" value="OmpA-like_sf"/>
</dbReference>
<comment type="caution">
    <text evidence="4">The sequence shown here is derived from an EMBL/GenBank/DDBJ whole genome shotgun (WGS) entry which is preliminary data.</text>
</comment>
<dbReference type="NCBIfam" id="NF038228">
    <property type="entry name" value="IcmH_DotU_IVB"/>
    <property type="match status" value="1"/>
</dbReference>
<evidence type="ECO:0000256" key="1">
    <source>
        <dbReference type="PROSITE-ProRule" id="PRU00473"/>
    </source>
</evidence>
<dbReference type="EMBL" id="JABFDB010000027">
    <property type="protein sequence ID" value="NYZ23393.1"/>
    <property type="molecule type" value="Genomic_DNA"/>
</dbReference>
<dbReference type="Gene3D" id="3.30.1330.60">
    <property type="entry name" value="OmpA-like domain"/>
    <property type="match status" value="1"/>
</dbReference>
<gene>
    <name evidence="4" type="ORF">HND93_27145</name>
</gene>
<dbReference type="CDD" id="cd07185">
    <property type="entry name" value="OmpA_C-like"/>
    <property type="match status" value="1"/>
</dbReference>
<feature type="domain" description="OmpA-like" evidence="3">
    <location>
        <begin position="305"/>
        <end position="423"/>
    </location>
</feature>
<evidence type="ECO:0000313" key="4">
    <source>
        <dbReference type="EMBL" id="NYZ23393.1"/>
    </source>
</evidence>
<keyword evidence="1" id="KW-0472">Membrane</keyword>
<keyword evidence="4" id="KW-0966">Cell projection</keyword>
<dbReference type="InterPro" id="IPR038522">
    <property type="entry name" value="T4/T6SS_DotU_sf"/>
</dbReference>
<proteinExistence type="predicted"/>
<organism evidence="4 5">
    <name type="scientific">Azospirillum oleiclasticum</name>
    <dbReference type="NCBI Taxonomy" id="2735135"/>
    <lineage>
        <taxon>Bacteria</taxon>
        <taxon>Pseudomonadati</taxon>
        <taxon>Pseudomonadota</taxon>
        <taxon>Alphaproteobacteria</taxon>
        <taxon>Rhodospirillales</taxon>
        <taxon>Azospirillaceae</taxon>
        <taxon>Azospirillum</taxon>
    </lineage>
</organism>
<dbReference type="Gene3D" id="1.25.40.590">
    <property type="entry name" value="Type IV / VI secretion system, DotU"/>
    <property type="match status" value="1"/>
</dbReference>
<dbReference type="Pfam" id="PF09850">
    <property type="entry name" value="DotU"/>
    <property type="match status" value="1"/>
</dbReference>
<feature type="compositionally biased region" description="Acidic residues" evidence="2">
    <location>
        <begin position="1"/>
        <end position="10"/>
    </location>
</feature>
<dbReference type="NCBIfam" id="TIGR03349">
    <property type="entry name" value="IV_VI_DotU"/>
    <property type="match status" value="1"/>
</dbReference>
<dbReference type="InterPro" id="IPR017732">
    <property type="entry name" value="T4/T6SS_DotU"/>
</dbReference>
<dbReference type="PROSITE" id="PS51123">
    <property type="entry name" value="OMPA_2"/>
    <property type="match status" value="1"/>
</dbReference>
<evidence type="ECO:0000313" key="5">
    <source>
        <dbReference type="Proteomes" id="UP000584642"/>
    </source>
</evidence>
<feature type="compositionally biased region" description="Pro residues" evidence="2">
    <location>
        <begin position="25"/>
        <end position="35"/>
    </location>
</feature>
<dbReference type="InterPro" id="IPR006665">
    <property type="entry name" value="OmpA-like"/>
</dbReference>
<dbReference type="SUPFAM" id="SSF103088">
    <property type="entry name" value="OmpA-like"/>
    <property type="match status" value="1"/>
</dbReference>
<feature type="region of interest" description="Disordered" evidence="2">
    <location>
        <begin position="201"/>
        <end position="220"/>
    </location>
</feature>
<reference evidence="4 5" key="1">
    <citation type="submission" date="2020-05" db="EMBL/GenBank/DDBJ databases">
        <title>Azospirillum oleiclasticum sp. nov, a nitrogen-fixing and heavy crude oil-emulsifying bacterium isolated from the crude oil of Yumen Oilfield.</title>
        <authorList>
            <person name="Wu D."/>
            <person name="Cai M."/>
            <person name="Zhang X."/>
        </authorList>
    </citation>
    <scope>NUCLEOTIDE SEQUENCE [LARGE SCALE GENOMIC DNA]</scope>
    <source>
        <strain evidence="4 5">ROY-1-1-2</strain>
    </source>
</reference>
<evidence type="ECO:0000259" key="3">
    <source>
        <dbReference type="PROSITE" id="PS51123"/>
    </source>
</evidence>
<dbReference type="Proteomes" id="UP000584642">
    <property type="component" value="Unassembled WGS sequence"/>
</dbReference>